<evidence type="ECO:0000256" key="2">
    <source>
        <dbReference type="ARBA" id="ARBA00022771"/>
    </source>
</evidence>
<dbReference type="SUPFAM" id="SSF57850">
    <property type="entry name" value="RING/U-box"/>
    <property type="match status" value="2"/>
</dbReference>
<comment type="subcellular location">
    <subcellularLocation>
        <location evidence="4">Nucleus</location>
    </subcellularLocation>
</comment>
<reference evidence="8 9" key="1">
    <citation type="journal article" date="2014" name="Genome Biol. Evol.">
        <title>Comparative genomics and transcriptomics analyses reveal divergent lifestyle features of nematode endoparasitic fungus Hirsutella minnesotensis.</title>
        <authorList>
            <person name="Lai Y."/>
            <person name="Liu K."/>
            <person name="Zhang X."/>
            <person name="Zhang X."/>
            <person name="Li K."/>
            <person name="Wang N."/>
            <person name="Shu C."/>
            <person name="Wu Y."/>
            <person name="Wang C."/>
            <person name="Bushley K.E."/>
            <person name="Xiang M."/>
            <person name="Liu X."/>
        </authorList>
    </citation>
    <scope>NUCLEOTIDE SEQUENCE [LARGE SCALE GENOMIC DNA]</scope>
    <source>
        <strain evidence="8 9">3608</strain>
    </source>
</reference>
<keyword evidence="4" id="KW-0539">Nucleus</keyword>
<keyword evidence="3" id="KW-0862">Zinc</keyword>
<dbReference type="GO" id="GO:0005634">
    <property type="term" value="C:nucleus"/>
    <property type="evidence" value="ECO:0007669"/>
    <property type="project" value="UniProtKB-SubCell"/>
</dbReference>
<proteinExistence type="inferred from homology"/>
<dbReference type="PANTHER" id="PTHR13063">
    <property type="entry name" value="ENOS INTERACTING PROTEIN"/>
    <property type="match status" value="1"/>
</dbReference>
<keyword evidence="9" id="KW-1185">Reference proteome</keyword>
<dbReference type="GO" id="GO:0008270">
    <property type="term" value="F:zinc ion binding"/>
    <property type="evidence" value="ECO:0007669"/>
    <property type="project" value="UniProtKB-KW"/>
</dbReference>
<feature type="compositionally biased region" description="Basic and acidic residues" evidence="6">
    <location>
        <begin position="89"/>
        <end position="98"/>
    </location>
</feature>
<evidence type="ECO:0000313" key="8">
    <source>
        <dbReference type="EMBL" id="KJZ76063.1"/>
    </source>
</evidence>
<protein>
    <recommendedName>
        <fullName evidence="7">RING-type domain-containing protein</fullName>
    </recommendedName>
</protein>
<dbReference type="Pfam" id="PF13445">
    <property type="entry name" value="zf-RING_UBOX"/>
    <property type="match status" value="1"/>
</dbReference>
<dbReference type="PIRSF" id="PIRSF023577">
    <property type="entry name" value="ENOS_interacting"/>
    <property type="match status" value="1"/>
</dbReference>
<dbReference type="InterPro" id="IPR017907">
    <property type="entry name" value="Znf_RING_CS"/>
</dbReference>
<evidence type="ECO:0000256" key="3">
    <source>
        <dbReference type="ARBA" id="ARBA00022833"/>
    </source>
</evidence>
<dbReference type="InterPro" id="IPR027370">
    <property type="entry name" value="Znf-RING_euk"/>
</dbReference>
<feature type="region of interest" description="Disordered" evidence="6">
    <location>
        <begin position="89"/>
        <end position="108"/>
    </location>
</feature>
<dbReference type="PROSITE" id="PS50089">
    <property type="entry name" value="ZF_RING_2"/>
    <property type="match status" value="1"/>
</dbReference>
<comment type="similarity">
    <text evidence="4">Belongs to the NOSIP family.</text>
</comment>
<evidence type="ECO:0000256" key="1">
    <source>
        <dbReference type="ARBA" id="ARBA00022723"/>
    </source>
</evidence>
<evidence type="ECO:0000313" key="9">
    <source>
        <dbReference type="Proteomes" id="UP000054481"/>
    </source>
</evidence>
<dbReference type="InterPro" id="IPR016818">
    <property type="entry name" value="NOSIP"/>
</dbReference>
<accession>A0A0F7ZV63</accession>
<dbReference type="OrthoDB" id="116827at2759"/>
<dbReference type="AlphaFoldDB" id="A0A0F7ZV63"/>
<dbReference type="InterPro" id="IPR001841">
    <property type="entry name" value="Znf_RING"/>
</dbReference>
<sequence>MSHSKRNTSRPVFTSHERALAKSNWSSSSARLSRDSFLPFGSCGLCLGIARDPVSCPHGDIFCHECALANILAQKKEIKRGKKARRDAVQEADQAKAIEDEEDQDRTVRDFELTQAGLSSTAKRDKSSAAPAQEQSDALVLAGSKRKFSLDKDEVDRIAQEDKRRARLAIEHEKAAKPTLPSFWTPSLTPDVHDSKLTPATKKDKVVPICPSSPADELHPISLHKLITVRFKEDEERPGDSKGRMCPSCLKTLTNASNAVMSEQCGHVLCMACIKFLTSQSDKNAPKEELPPMTCYVCDEPVVSKSGKRSGGKSSLPPGFIALRAEGTGFSARGANTVEKSGVAFQC</sequence>
<dbReference type="SMART" id="SM00184">
    <property type="entry name" value="RING"/>
    <property type="match status" value="1"/>
</dbReference>
<evidence type="ECO:0000256" key="4">
    <source>
        <dbReference type="PIRNR" id="PIRNR023577"/>
    </source>
</evidence>
<gene>
    <name evidence="8" type="ORF">HIM_04519</name>
</gene>
<evidence type="ECO:0000256" key="5">
    <source>
        <dbReference type="PROSITE-ProRule" id="PRU00175"/>
    </source>
</evidence>
<dbReference type="GO" id="GO:0061630">
    <property type="term" value="F:ubiquitin protein ligase activity"/>
    <property type="evidence" value="ECO:0007669"/>
    <property type="project" value="InterPro"/>
</dbReference>
<keyword evidence="1" id="KW-0479">Metal-binding</keyword>
<dbReference type="PROSITE" id="PS00518">
    <property type="entry name" value="ZF_RING_1"/>
    <property type="match status" value="1"/>
</dbReference>
<dbReference type="Proteomes" id="UP000054481">
    <property type="component" value="Unassembled WGS sequence"/>
</dbReference>
<dbReference type="EMBL" id="KQ030513">
    <property type="protein sequence ID" value="KJZ76063.1"/>
    <property type="molecule type" value="Genomic_DNA"/>
</dbReference>
<feature type="region of interest" description="Disordered" evidence="6">
    <location>
        <begin position="114"/>
        <end position="138"/>
    </location>
</feature>
<evidence type="ECO:0000259" key="7">
    <source>
        <dbReference type="PROSITE" id="PS50089"/>
    </source>
</evidence>
<dbReference type="PANTHER" id="PTHR13063:SF10">
    <property type="entry name" value="NITRIC OXIDE SYNTHASE-INTERACTING PROTEIN"/>
    <property type="match status" value="1"/>
</dbReference>
<evidence type="ECO:0000256" key="6">
    <source>
        <dbReference type="SAM" id="MobiDB-lite"/>
    </source>
</evidence>
<dbReference type="InterPro" id="IPR013083">
    <property type="entry name" value="Znf_RING/FYVE/PHD"/>
</dbReference>
<keyword evidence="2 5" id="KW-0863">Zinc-finger</keyword>
<name>A0A0F7ZV63_9HYPO</name>
<dbReference type="Gene3D" id="3.30.40.10">
    <property type="entry name" value="Zinc/RING finger domain, C3HC4 (zinc finger)"/>
    <property type="match status" value="2"/>
</dbReference>
<feature type="domain" description="RING-type" evidence="7">
    <location>
        <begin position="246"/>
        <end position="299"/>
    </location>
</feature>
<organism evidence="8 9">
    <name type="scientific">Hirsutella minnesotensis 3608</name>
    <dbReference type="NCBI Taxonomy" id="1043627"/>
    <lineage>
        <taxon>Eukaryota</taxon>
        <taxon>Fungi</taxon>
        <taxon>Dikarya</taxon>
        <taxon>Ascomycota</taxon>
        <taxon>Pezizomycotina</taxon>
        <taxon>Sordariomycetes</taxon>
        <taxon>Hypocreomycetidae</taxon>
        <taxon>Hypocreales</taxon>
        <taxon>Ophiocordycipitaceae</taxon>
        <taxon>Hirsutella</taxon>
    </lineage>
</organism>